<dbReference type="Gene3D" id="3.40.109.10">
    <property type="entry name" value="NADH Oxidase"/>
    <property type="match status" value="1"/>
</dbReference>
<reference evidence="2" key="1">
    <citation type="journal article" date="2019" name="Int. J. Syst. Evol. Microbiol.">
        <title>The Global Catalogue of Microorganisms (GCM) 10K type strain sequencing project: providing services to taxonomists for standard genome sequencing and annotation.</title>
        <authorList>
            <consortium name="The Broad Institute Genomics Platform"/>
            <consortium name="The Broad Institute Genome Sequencing Center for Infectious Disease"/>
            <person name="Wu L."/>
            <person name="Ma J."/>
        </authorList>
    </citation>
    <scope>NUCLEOTIDE SEQUENCE [LARGE SCALE GENOMIC DNA]</scope>
    <source>
        <strain evidence="2">CECT 8010</strain>
    </source>
</reference>
<name>A0ABV8PW35_9BACT</name>
<proteinExistence type="predicted"/>
<dbReference type="RefSeq" id="WP_379012946.1">
    <property type="nucleotide sequence ID" value="NZ_JBHSDC010000005.1"/>
</dbReference>
<dbReference type="Proteomes" id="UP001595906">
    <property type="component" value="Unassembled WGS sequence"/>
</dbReference>
<accession>A0ABV8PW35</accession>
<dbReference type="InterPro" id="IPR000415">
    <property type="entry name" value="Nitroreductase-like"/>
</dbReference>
<protein>
    <submittedName>
        <fullName evidence="1">Acg family FMN-binding oxidoreductase</fullName>
    </submittedName>
</protein>
<evidence type="ECO:0000313" key="1">
    <source>
        <dbReference type="EMBL" id="MFC4231465.1"/>
    </source>
</evidence>
<keyword evidence="2" id="KW-1185">Reference proteome</keyword>
<comment type="caution">
    <text evidence="1">The sequence shown here is derived from an EMBL/GenBank/DDBJ whole genome shotgun (WGS) entry which is preliminary data.</text>
</comment>
<sequence>MKRKDFLLATGSLITAAMLSRLDVQASKFDNTRGDNYRPTPSVLDVPILQVLCYGVNSPNPHNTQAWKFKIETDTSCLFYVDETRLLTATDPIARQIHIGCGCFIALAEIGARELGYGMQIDYLPEGDYSYHEIGKKPLAKLKINKINPPKDPLFNVIYKRQTLRTIYHGNLISNDEFNNIVEISQPKYSAIELINNSAPLKEALDILYKGMEVECYDWHAFDESRKWFRVKEDIALKKDGLNLRVSGVKGLNLWVSEQMLTGYPSKLWHDNRTINGLLAGHYEKVMSSKGIVLFKTTSNQLADWIKCGQDYARFQLAACQKGIGMHPLSQVLQEYPSMQQLSSAFEQMMQIEKPMKIQMAVRIGRSHPDGFSYRRNTKDLIINS</sequence>
<dbReference type="EMBL" id="JBHSDC010000005">
    <property type="protein sequence ID" value="MFC4231465.1"/>
    <property type="molecule type" value="Genomic_DNA"/>
</dbReference>
<evidence type="ECO:0000313" key="2">
    <source>
        <dbReference type="Proteomes" id="UP001595906"/>
    </source>
</evidence>
<dbReference type="NCBIfam" id="NF047509">
    <property type="entry name" value="Rv3131_FMN_oxido"/>
    <property type="match status" value="1"/>
</dbReference>
<dbReference type="SUPFAM" id="SSF55469">
    <property type="entry name" value="FMN-dependent nitroreductase-like"/>
    <property type="match status" value="1"/>
</dbReference>
<gene>
    <name evidence="1" type="ORF">ACFOW1_06170</name>
</gene>
<organism evidence="1 2">
    <name type="scientific">Parasediminibacterium paludis</name>
    <dbReference type="NCBI Taxonomy" id="908966"/>
    <lineage>
        <taxon>Bacteria</taxon>
        <taxon>Pseudomonadati</taxon>
        <taxon>Bacteroidota</taxon>
        <taxon>Chitinophagia</taxon>
        <taxon>Chitinophagales</taxon>
        <taxon>Chitinophagaceae</taxon>
        <taxon>Parasediminibacterium</taxon>
    </lineage>
</organism>